<evidence type="ECO:0000313" key="8">
    <source>
        <dbReference type="EMBL" id="TDP12925.1"/>
    </source>
</evidence>
<dbReference type="CDD" id="cd06171">
    <property type="entry name" value="Sigma70_r4"/>
    <property type="match status" value="1"/>
</dbReference>
<evidence type="ECO:0000256" key="3">
    <source>
        <dbReference type="ARBA" id="ARBA00023082"/>
    </source>
</evidence>
<keyword evidence="5" id="KW-0804">Transcription</keyword>
<gene>
    <name evidence="8" type="ORF">DFR39_101399</name>
</gene>
<evidence type="ECO:0000313" key="9">
    <source>
        <dbReference type="Proteomes" id="UP000295357"/>
    </source>
</evidence>
<dbReference type="PANTHER" id="PTHR43133">
    <property type="entry name" value="RNA POLYMERASE ECF-TYPE SIGMA FACTO"/>
    <property type="match status" value="1"/>
</dbReference>
<dbReference type="InterPro" id="IPR036388">
    <property type="entry name" value="WH-like_DNA-bd_sf"/>
</dbReference>
<name>A0A4R6ND37_9BURK</name>
<sequence length="219" mass="23938">MSKTLDTRQAPAPLSWWSAAKARLGRPAGLPAGEDWVLWQQACDGQAAAATALVQRLTPQALGLALQLLRRREDAEDMVQESFLRLWRSRPSDARGASLATFFNTIVINRCKSLLVKRCELSLEPEALEALSEALPAAAVALETRIEAALLQQAMQGLPARQRMALALWAYGDASVAEIAQTLGLSEPNAAHQLLHRAKQSLRRQLQLASTSSKKEVRP</sequence>
<dbReference type="EMBL" id="SNXE01000001">
    <property type="protein sequence ID" value="TDP12925.1"/>
    <property type="molecule type" value="Genomic_DNA"/>
</dbReference>
<dbReference type="NCBIfam" id="TIGR02937">
    <property type="entry name" value="sigma70-ECF"/>
    <property type="match status" value="1"/>
</dbReference>
<dbReference type="Gene3D" id="1.10.10.10">
    <property type="entry name" value="Winged helix-like DNA-binding domain superfamily/Winged helix DNA-binding domain"/>
    <property type="match status" value="1"/>
</dbReference>
<dbReference type="GO" id="GO:0016987">
    <property type="term" value="F:sigma factor activity"/>
    <property type="evidence" value="ECO:0007669"/>
    <property type="project" value="UniProtKB-KW"/>
</dbReference>
<keyword evidence="3" id="KW-0731">Sigma factor</keyword>
<dbReference type="InterPro" id="IPR039425">
    <property type="entry name" value="RNA_pol_sigma-70-like"/>
</dbReference>
<reference evidence="8 9" key="1">
    <citation type="submission" date="2019-03" db="EMBL/GenBank/DDBJ databases">
        <title>Genomic Encyclopedia of Type Strains, Phase IV (KMG-IV): sequencing the most valuable type-strain genomes for metagenomic binning, comparative biology and taxonomic classification.</title>
        <authorList>
            <person name="Goeker M."/>
        </authorList>
    </citation>
    <scope>NUCLEOTIDE SEQUENCE [LARGE SCALE GENOMIC DNA]</scope>
    <source>
        <strain evidence="8 9">DSM 25082</strain>
    </source>
</reference>
<evidence type="ECO:0000256" key="5">
    <source>
        <dbReference type="ARBA" id="ARBA00023163"/>
    </source>
</evidence>
<comment type="caution">
    <text evidence="8">The sequence shown here is derived from an EMBL/GenBank/DDBJ whole genome shotgun (WGS) entry which is preliminary data.</text>
</comment>
<evidence type="ECO:0000256" key="4">
    <source>
        <dbReference type="ARBA" id="ARBA00023125"/>
    </source>
</evidence>
<dbReference type="InterPro" id="IPR013325">
    <property type="entry name" value="RNA_pol_sigma_r2"/>
</dbReference>
<dbReference type="InterPro" id="IPR014284">
    <property type="entry name" value="RNA_pol_sigma-70_dom"/>
</dbReference>
<dbReference type="RefSeq" id="WP_133601856.1">
    <property type="nucleotide sequence ID" value="NZ_JAUFPJ010000001.1"/>
</dbReference>
<dbReference type="InterPro" id="IPR007627">
    <property type="entry name" value="RNA_pol_sigma70_r2"/>
</dbReference>
<dbReference type="AlphaFoldDB" id="A0A4R6ND37"/>
<evidence type="ECO:0000256" key="1">
    <source>
        <dbReference type="ARBA" id="ARBA00010641"/>
    </source>
</evidence>
<dbReference type="OrthoDB" id="9784272at2"/>
<feature type="domain" description="RNA polymerase sigma factor 70 region 4 type 2" evidence="7">
    <location>
        <begin position="150"/>
        <end position="202"/>
    </location>
</feature>
<proteinExistence type="inferred from homology"/>
<dbReference type="GO" id="GO:0006352">
    <property type="term" value="P:DNA-templated transcription initiation"/>
    <property type="evidence" value="ECO:0007669"/>
    <property type="project" value="InterPro"/>
</dbReference>
<keyword evidence="2" id="KW-0805">Transcription regulation</keyword>
<dbReference type="PANTHER" id="PTHR43133:SF8">
    <property type="entry name" value="RNA POLYMERASE SIGMA FACTOR HI_1459-RELATED"/>
    <property type="match status" value="1"/>
</dbReference>
<comment type="similarity">
    <text evidence="1">Belongs to the sigma-70 factor family. ECF subfamily.</text>
</comment>
<dbReference type="GO" id="GO:0003677">
    <property type="term" value="F:DNA binding"/>
    <property type="evidence" value="ECO:0007669"/>
    <property type="project" value="UniProtKB-KW"/>
</dbReference>
<protein>
    <submittedName>
        <fullName evidence="8">RNA polymerase sigma-70 factor (ECF subfamily)</fullName>
    </submittedName>
</protein>
<keyword evidence="9" id="KW-1185">Reference proteome</keyword>
<dbReference type="Pfam" id="PF04542">
    <property type="entry name" value="Sigma70_r2"/>
    <property type="match status" value="1"/>
</dbReference>
<feature type="domain" description="RNA polymerase sigma-70 region 2" evidence="6">
    <location>
        <begin position="53"/>
        <end position="117"/>
    </location>
</feature>
<dbReference type="Pfam" id="PF08281">
    <property type="entry name" value="Sigma70_r4_2"/>
    <property type="match status" value="1"/>
</dbReference>
<dbReference type="Proteomes" id="UP000295357">
    <property type="component" value="Unassembled WGS sequence"/>
</dbReference>
<organism evidence="8 9">
    <name type="scientific">Roseateles asaccharophilus</name>
    <dbReference type="NCBI Taxonomy" id="582607"/>
    <lineage>
        <taxon>Bacteria</taxon>
        <taxon>Pseudomonadati</taxon>
        <taxon>Pseudomonadota</taxon>
        <taxon>Betaproteobacteria</taxon>
        <taxon>Burkholderiales</taxon>
        <taxon>Sphaerotilaceae</taxon>
        <taxon>Roseateles</taxon>
    </lineage>
</organism>
<dbReference type="SUPFAM" id="SSF88946">
    <property type="entry name" value="Sigma2 domain of RNA polymerase sigma factors"/>
    <property type="match status" value="1"/>
</dbReference>
<dbReference type="InterPro" id="IPR013249">
    <property type="entry name" value="RNA_pol_sigma70_r4_t2"/>
</dbReference>
<evidence type="ECO:0000259" key="7">
    <source>
        <dbReference type="Pfam" id="PF08281"/>
    </source>
</evidence>
<dbReference type="SUPFAM" id="SSF88659">
    <property type="entry name" value="Sigma3 and sigma4 domains of RNA polymerase sigma factors"/>
    <property type="match status" value="1"/>
</dbReference>
<evidence type="ECO:0000259" key="6">
    <source>
        <dbReference type="Pfam" id="PF04542"/>
    </source>
</evidence>
<keyword evidence="4" id="KW-0238">DNA-binding</keyword>
<dbReference type="Gene3D" id="1.10.1740.10">
    <property type="match status" value="1"/>
</dbReference>
<accession>A0A4R6ND37</accession>
<dbReference type="InterPro" id="IPR013324">
    <property type="entry name" value="RNA_pol_sigma_r3/r4-like"/>
</dbReference>
<evidence type="ECO:0000256" key="2">
    <source>
        <dbReference type="ARBA" id="ARBA00023015"/>
    </source>
</evidence>